<dbReference type="EMBL" id="VKAC01000003">
    <property type="protein sequence ID" value="TXR57049.1"/>
    <property type="molecule type" value="Genomic_DNA"/>
</dbReference>
<comment type="pathway">
    <text evidence="9">Amine and polyamine biosynthesis; betaine biosynthesis via choline pathway; betaine aldehyde from choline (cytochrome c reductase route): step 1/1.</text>
</comment>
<proteinExistence type="inferred from homology"/>
<feature type="compositionally biased region" description="Polar residues" evidence="10">
    <location>
        <begin position="1"/>
        <end position="13"/>
    </location>
</feature>
<dbReference type="Proteomes" id="UP000321234">
    <property type="component" value="Unassembled WGS sequence"/>
</dbReference>
<evidence type="ECO:0000256" key="8">
    <source>
        <dbReference type="RuleBase" id="RU003968"/>
    </source>
</evidence>
<dbReference type="GO" id="GO:0019285">
    <property type="term" value="P:glycine betaine biosynthetic process from choline"/>
    <property type="evidence" value="ECO:0007669"/>
    <property type="project" value="UniProtKB-UniRule"/>
</dbReference>
<evidence type="ECO:0000256" key="6">
    <source>
        <dbReference type="NCBIfam" id="TIGR01810"/>
    </source>
</evidence>
<name>A0A5C8ZIT0_9ACTN</name>
<comment type="similarity">
    <text evidence="2 8">Belongs to the GMC oxidoreductase family.</text>
</comment>
<evidence type="ECO:0000256" key="2">
    <source>
        <dbReference type="ARBA" id="ARBA00010790"/>
    </source>
</evidence>
<dbReference type="NCBIfam" id="NF002550">
    <property type="entry name" value="PRK02106.1"/>
    <property type="match status" value="1"/>
</dbReference>
<keyword evidence="3 8" id="KW-0285">Flavoprotein</keyword>
<comment type="cofactor">
    <cofactor evidence="1 7">
        <name>FAD</name>
        <dbReference type="ChEBI" id="CHEBI:57692"/>
    </cofactor>
</comment>
<evidence type="ECO:0000256" key="5">
    <source>
        <dbReference type="ARBA" id="ARBA00023002"/>
    </source>
</evidence>
<evidence type="ECO:0000259" key="11">
    <source>
        <dbReference type="PROSITE" id="PS00623"/>
    </source>
</evidence>
<comment type="catalytic activity">
    <reaction evidence="9">
        <text>choline + A = betaine aldehyde + AH2</text>
        <dbReference type="Rhea" id="RHEA:17433"/>
        <dbReference type="ChEBI" id="CHEBI:13193"/>
        <dbReference type="ChEBI" id="CHEBI:15354"/>
        <dbReference type="ChEBI" id="CHEBI:15710"/>
        <dbReference type="ChEBI" id="CHEBI:17499"/>
        <dbReference type="EC" id="1.1.99.1"/>
    </reaction>
</comment>
<evidence type="ECO:0000256" key="4">
    <source>
        <dbReference type="ARBA" id="ARBA00022827"/>
    </source>
</evidence>
<organism evidence="12 13">
    <name type="scientific">Quadrisphaera setariae</name>
    <dbReference type="NCBI Taxonomy" id="2593304"/>
    <lineage>
        <taxon>Bacteria</taxon>
        <taxon>Bacillati</taxon>
        <taxon>Actinomycetota</taxon>
        <taxon>Actinomycetes</taxon>
        <taxon>Kineosporiales</taxon>
        <taxon>Kineosporiaceae</taxon>
        <taxon>Quadrisphaera</taxon>
    </lineage>
</organism>
<dbReference type="GO" id="GO:0016020">
    <property type="term" value="C:membrane"/>
    <property type="evidence" value="ECO:0007669"/>
    <property type="project" value="TreeGrafter"/>
</dbReference>
<keyword evidence="5 12" id="KW-0560">Oxidoreductase</keyword>
<keyword evidence="13" id="KW-1185">Reference proteome</keyword>
<dbReference type="NCBIfam" id="TIGR01810">
    <property type="entry name" value="betA"/>
    <property type="match status" value="1"/>
</dbReference>
<reference evidence="12 13" key="1">
    <citation type="submission" date="2019-07" db="EMBL/GenBank/DDBJ databases">
        <title>Quadrisphaera sp. strain DD2A genome sequencing and assembly.</title>
        <authorList>
            <person name="Kim I."/>
        </authorList>
    </citation>
    <scope>NUCLEOTIDE SEQUENCE [LARGE SCALE GENOMIC DNA]</scope>
    <source>
        <strain evidence="12 13">DD2A</strain>
    </source>
</reference>
<dbReference type="InterPro" id="IPR011533">
    <property type="entry name" value="BetA"/>
</dbReference>
<comment type="caution">
    <text evidence="12">The sequence shown here is derived from an EMBL/GenBank/DDBJ whole genome shotgun (WGS) entry which is preliminary data.</text>
</comment>
<evidence type="ECO:0000256" key="7">
    <source>
        <dbReference type="PIRSR" id="PIRSR000137-2"/>
    </source>
</evidence>
<dbReference type="SUPFAM" id="SSF54373">
    <property type="entry name" value="FAD-linked reductases, C-terminal domain"/>
    <property type="match status" value="1"/>
</dbReference>
<protein>
    <recommendedName>
        <fullName evidence="6 9">Choline dehydrogenase</fullName>
        <ecNumber evidence="6 9">1.1.99.1</ecNumber>
    </recommendedName>
</protein>
<feature type="binding site" evidence="7">
    <location>
        <position position="143"/>
    </location>
    <ligand>
        <name>FAD</name>
        <dbReference type="ChEBI" id="CHEBI:57692"/>
    </ligand>
</feature>
<evidence type="ECO:0000256" key="3">
    <source>
        <dbReference type="ARBA" id="ARBA00022630"/>
    </source>
</evidence>
<feature type="region of interest" description="Disordered" evidence="10">
    <location>
        <begin position="608"/>
        <end position="629"/>
    </location>
</feature>
<dbReference type="Gene3D" id="3.30.560.10">
    <property type="entry name" value="Glucose Oxidase, domain 3"/>
    <property type="match status" value="1"/>
</dbReference>
<dbReference type="InterPro" id="IPR000172">
    <property type="entry name" value="GMC_OxRdtase_N"/>
</dbReference>
<dbReference type="AlphaFoldDB" id="A0A5C8ZIT0"/>
<dbReference type="InterPro" id="IPR012132">
    <property type="entry name" value="GMC_OxRdtase"/>
</dbReference>
<dbReference type="Pfam" id="PF00732">
    <property type="entry name" value="GMC_oxred_N"/>
    <property type="match status" value="1"/>
</dbReference>
<dbReference type="PROSITE" id="PS00623">
    <property type="entry name" value="GMC_OXRED_1"/>
    <property type="match status" value="1"/>
</dbReference>
<dbReference type="GO" id="GO:0008812">
    <property type="term" value="F:choline dehydrogenase activity"/>
    <property type="evidence" value="ECO:0007669"/>
    <property type="project" value="UniProtKB-UniRule"/>
</dbReference>
<evidence type="ECO:0000256" key="10">
    <source>
        <dbReference type="SAM" id="MobiDB-lite"/>
    </source>
</evidence>
<keyword evidence="4 7" id="KW-0274">FAD</keyword>
<dbReference type="Pfam" id="PF05199">
    <property type="entry name" value="GMC_oxred_C"/>
    <property type="match status" value="1"/>
</dbReference>
<dbReference type="InterPro" id="IPR007867">
    <property type="entry name" value="GMC_OxRtase_C"/>
</dbReference>
<dbReference type="GO" id="GO:0050660">
    <property type="term" value="F:flavin adenine dinucleotide binding"/>
    <property type="evidence" value="ECO:0007669"/>
    <property type="project" value="InterPro"/>
</dbReference>
<dbReference type="SUPFAM" id="SSF51905">
    <property type="entry name" value="FAD/NAD(P)-binding domain"/>
    <property type="match status" value="1"/>
</dbReference>
<dbReference type="InterPro" id="IPR036188">
    <property type="entry name" value="FAD/NAD-bd_sf"/>
</dbReference>
<dbReference type="OrthoDB" id="9785276at2"/>
<feature type="region of interest" description="Disordered" evidence="10">
    <location>
        <begin position="1"/>
        <end position="55"/>
    </location>
</feature>
<dbReference type="Gene3D" id="3.50.50.60">
    <property type="entry name" value="FAD/NAD(P)-binding domain"/>
    <property type="match status" value="1"/>
</dbReference>
<dbReference type="PANTHER" id="PTHR11552">
    <property type="entry name" value="GLUCOSE-METHANOL-CHOLINE GMC OXIDOREDUCTASE"/>
    <property type="match status" value="1"/>
</dbReference>
<dbReference type="EC" id="1.1.99.1" evidence="6 9"/>
<gene>
    <name evidence="12" type="primary">betA</name>
    <name evidence="12" type="ORF">FMM08_06090</name>
</gene>
<evidence type="ECO:0000256" key="1">
    <source>
        <dbReference type="ARBA" id="ARBA00001974"/>
    </source>
</evidence>
<feature type="binding site" evidence="7">
    <location>
        <position position="279"/>
    </location>
    <ligand>
        <name>FAD</name>
        <dbReference type="ChEBI" id="CHEBI:57692"/>
    </ligand>
</feature>
<dbReference type="PIRSF" id="PIRSF000137">
    <property type="entry name" value="Alcohol_oxidase"/>
    <property type="match status" value="1"/>
</dbReference>
<feature type="domain" description="Glucose-methanol-choline oxidoreductase N-terminal" evidence="11">
    <location>
        <begin position="141"/>
        <end position="164"/>
    </location>
</feature>
<evidence type="ECO:0000256" key="9">
    <source>
        <dbReference type="RuleBase" id="RU003969"/>
    </source>
</evidence>
<dbReference type="PANTHER" id="PTHR11552:SF147">
    <property type="entry name" value="CHOLINE DEHYDROGENASE, MITOCHONDRIAL"/>
    <property type="match status" value="1"/>
</dbReference>
<evidence type="ECO:0000313" key="13">
    <source>
        <dbReference type="Proteomes" id="UP000321234"/>
    </source>
</evidence>
<accession>A0A5C8ZIT0</accession>
<feature type="compositionally biased region" description="Low complexity" evidence="10">
    <location>
        <begin position="14"/>
        <end position="49"/>
    </location>
</feature>
<sequence>MPSRRTTSGSCTASTRCGTSSRPTSPRSSRAAADPHPAPTSTTSTTSPVPAQPWRHPVSKRYDYVIVGGGSAGCALANRLSADPSTSVLVLEAGRSDFSLDPLVHMPAALPFPIGNRFYDWKYSSEPEPYMDGRRVYHARGKVLGGSSSINGMIFQRGNPLDYERWASDPGMETWDYAHVLPYFKRMENCLAGADAWRGGSGPLELERGPANSPLFGAFFEAVQQAGHPLTDDVNGYRQEGFAPFDRNVRHGKRLSAARAYLHPVMDRKNLTVHTLSTVTGVRMQGARAVGVDYLRGGKLKRSVDAGEVVLCGGAFGTPQLLQLAGIGDASDLAALGIRSAVDLPGVGQNLQDHLEVYVQHACKQPVSLGPWLSKARAPRIGAEWLFFKSGVGASNHFEAGGFIRSNDRVDYPNLMFHFLPVAVRYDGSKPASVHGYQVHIGPMYSDVRGSLKIRSTDPLERPAIRFNYLSTENDRREWIEMVRAARTILEQPAFAAFSDGEISPGPSVETDQKILDWVAKDAETALHPSCTAKMGTGPDSVVDPLTMKVHGTEGLRVVDASAMPYVTNGNIYAPIMMMAEKAADLIAGNTPLPALHVPFYRHRDGMPLYPEGDPRNSTPTAQPHALEV</sequence>
<dbReference type="UniPathway" id="UPA00529">
    <property type="reaction ID" value="UER00385"/>
</dbReference>
<evidence type="ECO:0000313" key="12">
    <source>
        <dbReference type="EMBL" id="TXR57049.1"/>
    </source>
</evidence>